<accession>A0ABD5QBF0</accession>
<proteinExistence type="predicted"/>
<dbReference type="Gene3D" id="3.30.420.10">
    <property type="entry name" value="Ribonuclease H-like superfamily/Ribonuclease H"/>
    <property type="match status" value="1"/>
</dbReference>
<organism evidence="2 3">
    <name type="scientific">Saliphagus infecundisoli</name>
    <dbReference type="NCBI Taxonomy" id="1849069"/>
    <lineage>
        <taxon>Archaea</taxon>
        <taxon>Methanobacteriati</taxon>
        <taxon>Methanobacteriota</taxon>
        <taxon>Stenosarchaea group</taxon>
        <taxon>Halobacteria</taxon>
        <taxon>Halobacteriales</taxon>
        <taxon>Natrialbaceae</taxon>
        <taxon>Saliphagus</taxon>
    </lineage>
</organism>
<dbReference type="RefSeq" id="WP_224829681.1">
    <property type="nucleotide sequence ID" value="NZ_JAIVEF010000024.1"/>
</dbReference>
<comment type="caution">
    <text evidence="2">The sequence shown here is derived from an EMBL/GenBank/DDBJ whole genome shotgun (WGS) entry which is preliminary data.</text>
</comment>
<reference evidence="2 3" key="1">
    <citation type="journal article" date="2019" name="Int. J. Syst. Evol. Microbiol.">
        <title>The Global Catalogue of Microorganisms (GCM) 10K type strain sequencing project: providing services to taxonomists for standard genome sequencing and annotation.</title>
        <authorList>
            <consortium name="The Broad Institute Genomics Platform"/>
            <consortium name="The Broad Institute Genome Sequencing Center for Infectious Disease"/>
            <person name="Wu L."/>
            <person name="Ma J."/>
        </authorList>
    </citation>
    <scope>NUCLEOTIDE SEQUENCE [LARGE SCALE GENOMIC DNA]</scope>
    <source>
        <strain evidence="2 3">CGMCC 1.15824</strain>
    </source>
</reference>
<dbReference type="EMBL" id="JBHSJG010000010">
    <property type="protein sequence ID" value="MFC4986850.1"/>
    <property type="molecule type" value="Genomic_DNA"/>
</dbReference>
<protein>
    <submittedName>
        <fullName evidence="2">Transposase</fullName>
    </submittedName>
</protein>
<evidence type="ECO:0000313" key="3">
    <source>
        <dbReference type="Proteomes" id="UP001595925"/>
    </source>
</evidence>
<keyword evidence="3" id="KW-1185">Reference proteome</keyword>
<gene>
    <name evidence="2" type="ORF">ACFPFO_03495</name>
</gene>
<evidence type="ECO:0000259" key="1">
    <source>
        <dbReference type="Pfam" id="PF13358"/>
    </source>
</evidence>
<dbReference type="Pfam" id="PF13358">
    <property type="entry name" value="DDE_3"/>
    <property type="match status" value="1"/>
</dbReference>
<dbReference type="Proteomes" id="UP001595925">
    <property type="component" value="Unassembled WGS sequence"/>
</dbReference>
<name>A0ABD5QBF0_9EURY</name>
<evidence type="ECO:0000313" key="2">
    <source>
        <dbReference type="EMBL" id="MFC4986850.1"/>
    </source>
</evidence>
<dbReference type="InterPro" id="IPR036397">
    <property type="entry name" value="RNaseH_sf"/>
</dbReference>
<feature type="domain" description="Tc1-like transposase DDE" evidence="1">
    <location>
        <begin position="11"/>
        <end position="149"/>
    </location>
</feature>
<dbReference type="AlphaFoldDB" id="A0ABD5QBF0"/>
<dbReference type="InterPro" id="IPR038717">
    <property type="entry name" value="Tc1-like_DDE_dom"/>
</dbReference>
<sequence length="196" mass="22080">MKKARLNDEWLVFVDESSFGMQSTVVRTWGPRGQTPVHVGSGQWDRWKVLGVLAVAPASGATAFSHWMTPDGLPGLIIAEFVRDFLNYYNKPAVVCWDNAPTHKYAKRLLTTPGLNTATRVAVSFPKMPTYAPELMPVEQVWKVGKIDLLGNFVPFNFTDLEWEVDGSIASIGDRPELLRAFVRWAGFELDESHWQ</sequence>